<dbReference type="Proteomes" id="UP000239735">
    <property type="component" value="Unassembled WGS sequence"/>
</dbReference>
<accession>A0A2N9LZF5</accession>
<protein>
    <submittedName>
        <fullName evidence="1">Uncharacterized protein</fullName>
    </submittedName>
</protein>
<name>A0A2N9LZF5_9BACT</name>
<sequence length="34" mass="3786">MEGVRTESLFLALWDCLPNQKFSVIFAVSARGVT</sequence>
<proteinExistence type="predicted"/>
<dbReference type="EMBL" id="OKRB01000127">
    <property type="protein sequence ID" value="SPE28568.1"/>
    <property type="molecule type" value="Genomic_DNA"/>
</dbReference>
<reference evidence="2" key="1">
    <citation type="submission" date="2018-02" db="EMBL/GenBank/DDBJ databases">
        <authorList>
            <person name="Hausmann B."/>
        </authorList>
    </citation>
    <scope>NUCLEOTIDE SEQUENCE [LARGE SCALE GENOMIC DNA]</scope>
    <source>
        <strain evidence="2">Peat soil MAG SbA5</strain>
    </source>
</reference>
<dbReference type="AlphaFoldDB" id="A0A2N9LZF5"/>
<gene>
    <name evidence="1" type="ORF">SBA5_670018</name>
</gene>
<evidence type="ECO:0000313" key="2">
    <source>
        <dbReference type="Proteomes" id="UP000239735"/>
    </source>
</evidence>
<organism evidence="1 2">
    <name type="scientific">Candidatus Sulfuritelmatomonas gaucii</name>
    <dbReference type="NCBI Taxonomy" id="2043161"/>
    <lineage>
        <taxon>Bacteria</taxon>
        <taxon>Pseudomonadati</taxon>
        <taxon>Acidobacteriota</taxon>
        <taxon>Terriglobia</taxon>
        <taxon>Terriglobales</taxon>
        <taxon>Acidobacteriaceae</taxon>
        <taxon>Candidatus Sulfuritelmatomonas</taxon>
    </lineage>
</organism>
<evidence type="ECO:0000313" key="1">
    <source>
        <dbReference type="EMBL" id="SPE28568.1"/>
    </source>
</evidence>